<organism evidence="6 7">
    <name type="scientific">Thermaurantimonas aggregans</name>
    <dbReference type="NCBI Taxonomy" id="2173829"/>
    <lineage>
        <taxon>Bacteria</taxon>
        <taxon>Pseudomonadati</taxon>
        <taxon>Bacteroidota</taxon>
        <taxon>Flavobacteriia</taxon>
        <taxon>Flavobacteriales</taxon>
        <taxon>Schleiferiaceae</taxon>
        <taxon>Thermaurantimonas</taxon>
    </lineage>
</organism>
<dbReference type="AlphaFoldDB" id="A0A401XKS1"/>
<evidence type="ECO:0000313" key="7">
    <source>
        <dbReference type="Proteomes" id="UP000286715"/>
    </source>
</evidence>
<comment type="catalytic activity">
    <reaction evidence="5">
        <text>a 2-deoxystreptamine antibiotic + acetyl-CoA = an N(3)-acetyl-2-deoxystreptamine antibiotic + CoA + H(+)</text>
        <dbReference type="Rhea" id="RHEA:12665"/>
        <dbReference type="ChEBI" id="CHEBI:15378"/>
        <dbReference type="ChEBI" id="CHEBI:57287"/>
        <dbReference type="ChEBI" id="CHEBI:57288"/>
        <dbReference type="ChEBI" id="CHEBI:57921"/>
        <dbReference type="ChEBI" id="CHEBI:77452"/>
        <dbReference type="EC" id="2.3.1.81"/>
    </reaction>
</comment>
<evidence type="ECO:0000256" key="5">
    <source>
        <dbReference type="RuleBase" id="RU365031"/>
    </source>
</evidence>
<accession>A0A401XKS1</accession>
<sequence>MRDLLRALTPDFLLSIYRKYKKEKVRQTLANKAKKGDIITTKVLIDQLKAIGIKQGDSVLVHSAMSRLGYLENGPRTLIDALLEVIGTNGNILMPTSPNPALQLDYVRQHPHFDARNDPSAMGAITEYFRKMPNTVRSLSPTEPVSAYGPLSVWLTEGHRGRPTPYDSYSPFYRLTEVGGKILYVGVTLAQAGTSLHLLEDAVDDFPYPVYYSQEFNVKVTDLKGDTYIHRIKVHNPVQSAKRQCDALIPMFVEKSVMQRVQLGEAPTLLTDAAGMFRVMMEAFKTKGITMYTPYGRA</sequence>
<keyword evidence="4 5" id="KW-0012">Acyltransferase</keyword>
<evidence type="ECO:0000256" key="4">
    <source>
        <dbReference type="ARBA" id="ARBA00023315"/>
    </source>
</evidence>
<keyword evidence="7" id="KW-1185">Reference proteome</keyword>
<name>A0A401XKS1_9FLAO</name>
<keyword evidence="5" id="KW-0046">Antibiotic resistance</keyword>
<dbReference type="Proteomes" id="UP000286715">
    <property type="component" value="Unassembled WGS sequence"/>
</dbReference>
<comment type="similarity">
    <text evidence="1 5">Belongs to the antibiotic N-acetyltransferase family.</text>
</comment>
<keyword evidence="3 5" id="KW-0808">Transferase</keyword>
<dbReference type="GO" id="GO:0046677">
    <property type="term" value="P:response to antibiotic"/>
    <property type="evidence" value="ECO:0007669"/>
    <property type="project" value="UniProtKB-KW"/>
</dbReference>
<dbReference type="EC" id="2.3.1.-" evidence="5"/>
<evidence type="ECO:0000256" key="3">
    <source>
        <dbReference type="ARBA" id="ARBA00022679"/>
    </source>
</evidence>
<evidence type="ECO:0000256" key="2">
    <source>
        <dbReference type="ARBA" id="ARBA00012882"/>
    </source>
</evidence>
<proteinExistence type="inferred from homology"/>
<dbReference type="OrthoDB" id="7330654at2"/>
<dbReference type="RefSeq" id="WP_124397656.1">
    <property type="nucleotide sequence ID" value="NZ_BHZE01000008.1"/>
</dbReference>
<dbReference type="SUPFAM" id="SSF110710">
    <property type="entry name" value="TTHA0583/YokD-like"/>
    <property type="match status" value="1"/>
</dbReference>
<reference evidence="6 7" key="1">
    <citation type="submission" date="2018-11" db="EMBL/GenBank/DDBJ databases">
        <title>Schleiferia aggregans sp. nov., a moderately thermophilic heterotrophic bacterium isolated from microbial mats at a terrestrial hot spring.</title>
        <authorList>
            <person name="Iino T."/>
            <person name="Ohkuma M."/>
            <person name="Haruta S."/>
        </authorList>
    </citation>
    <scope>NUCLEOTIDE SEQUENCE [LARGE SCALE GENOMIC DNA]</scope>
    <source>
        <strain evidence="6 7">LA</strain>
    </source>
</reference>
<gene>
    <name evidence="6" type="ORF">JCM31826_10750</name>
</gene>
<protein>
    <recommendedName>
        <fullName evidence="2 5">Aminoglycoside N(3)-acetyltransferase</fullName>
        <ecNumber evidence="5">2.3.1.-</ecNumber>
    </recommendedName>
</protein>
<dbReference type="InterPro" id="IPR003679">
    <property type="entry name" value="Amioglycoside_AcTrfase"/>
</dbReference>
<dbReference type="Pfam" id="PF02522">
    <property type="entry name" value="Antibiotic_NAT"/>
    <property type="match status" value="1"/>
</dbReference>
<dbReference type="PANTHER" id="PTHR11104">
    <property type="entry name" value="AMINOGLYCOSIDE N3-ACETYLTRANSFERASE"/>
    <property type="match status" value="1"/>
</dbReference>
<comment type="caution">
    <text evidence="6">The sequence shown here is derived from an EMBL/GenBank/DDBJ whole genome shotgun (WGS) entry which is preliminary data.</text>
</comment>
<evidence type="ECO:0000313" key="6">
    <source>
        <dbReference type="EMBL" id="GCD77593.1"/>
    </source>
</evidence>
<dbReference type="InterPro" id="IPR028345">
    <property type="entry name" value="Antibiotic_NAT-like"/>
</dbReference>
<evidence type="ECO:0000256" key="1">
    <source>
        <dbReference type="ARBA" id="ARBA00006383"/>
    </source>
</evidence>
<dbReference type="GO" id="GO:0046353">
    <property type="term" value="F:aminoglycoside 3-N-acetyltransferase activity"/>
    <property type="evidence" value="ECO:0007669"/>
    <property type="project" value="UniProtKB-EC"/>
</dbReference>
<dbReference type="EMBL" id="BHZE01000008">
    <property type="protein sequence ID" value="GCD77593.1"/>
    <property type="molecule type" value="Genomic_DNA"/>
</dbReference>
<dbReference type="PANTHER" id="PTHR11104:SF0">
    <property type="entry name" value="SPBETA PROPHAGE-DERIVED AMINOGLYCOSIDE N(3')-ACETYLTRANSFERASE-LIKE PROTEIN YOKD"/>
    <property type="match status" value="1"/>
</dbReference>